<dbReference type="AlphaFoldDB" id="B4W1N1"/>
<dbReference type="OrthoDB" id="9797391at2"/>
<dbReference type="Proteomes" id="UP000003835">
    <property type="component" value="Unassembled WGS sequence"/>
</dbReference>
<reference evidence="2 3" key="1">
    <citation type="submission" date="2008-07" db="EMBL/GenBank/DDBJ databases">
        <authorList>
            <person name="Tandeau de Marsac N."/>
            <person name="Ferriera S."/>
            <person name="Johnson J."/>
            <person name="Kravitz S."/>
            <person name="Beeson K."/>
            <person name="Sutton G."/>
            <person name="Rogers Y.-H."/>
            <person name="Friedman R."/>
            <person name="Frazier M."/>
            <person name="Venter J.C."/>
        </authorList>
    </citation>
    <scope>NUCLEOTIDE SEQUENCE [LARGE SCALE GENOMIC DNA]</scope>
    <source>
        <strain evidence="2 3">PCC 7420</strain>
    </source>
</reference>
<dbReference type="STRING" id="118168.MC7420_5079"/>
<keyword evidence="2" id="KW-0808">Transferase</keyword>
<dbReference type="PANTHER" id="PTHR48090:SF6">
    <property type="entry name" value="SLR5056 PROTEIN"/>
    <property type="match status" value="1"/>
</dbReference>
<dbReference type="CDD" id="cd06438">
    <property type="entry name" value="EpsO_like"/>
    <property type="match status" value="1"/>
</dbReference>
<gene>
    <name evidence="2" type="ORF">MC7420_5079</name>
</gene>
<name>B4W1N1_9CYAN</name>
<dbReference type="HOGENOM" id="CLU_023978_1_2_3"/>
<proteinExistence type="predicted"/>
<evidence type="ECO:0000313" key="2">
    <source>
        <dbReference type="EMBL" id="EDX71935.1"/>
    </source>
</evidence>
<evidence type="ECO:0000313" key="3">
    <source>
        <dbReference type="Proteomes" id="UP000003835"/>
    </source>
</evidence>
<keyword evidence="1" id="KW-1133">Transmembrane helix</keyword>
<dbReference type="SUPFAM" id="SSF53448">
    <property type="entry name" value="Nucleotide-diphospho-sugar transferases"/>
    <property type="match status" value="1"/>
</dbReference>
<feature type="transmembrane region" description="Helical" evidence="1">
    <location>
        <begin position="6"/>
        <end position="39"/>
    </location>
</feature>
<dbReference type="eggNOG" id="COG1215">
    <property type="taxonomic scope" value="Bacteria"/>
</dbReference>
<dbReference type="InterPro" id="IPR029044">
    <property type="entry name" value="Nucleotide-diphossugar_trans"/>
</dbReference>
<dbReference type="Pfam" id="PF13641">
    <property type="entry name" value="Glyco_tranf_2_3"/>
    <property type="match status" value="1"/>
</dbReference>
<dbReference type="RefSeq" id="WP_006105069.1">
    <property type="nucleotide sequence ID" value="NZ_DS989868.1"/>
</dbReference>
<dbReference type="PANTHER" id="PTHR48090">
    <property type="entry name" value="UNDECAPRENYL-PHOSPHATE 4-DEOXY-4-FORMAMIDO-L-ARABINOSE TRANSFERASE-RELATED"/>
    <property type="match status" value="1"/>
</dbReference>
<feature type="transmembrane region" description="Helical" evidence="1">
    <location>
        <begin position="298"/>
        <end position="320"/>
    </location>
</feature>
<organism evidence="2 3">
    <name type="scientific">Coleofasciculus chthonoplastes PCC 7420</name>
    <dbReference type="NCBI Taxonomy" id="118168"/>
    <lineage>
        <taxon>Bacteria</taxon>
        <taxon>Bacillati</taxon>
        <taxon>Cyanobacteriota</taxon>
        <taxon>Cyanophyceae</taxon>
        <taxon>Coleofasciculales</taxon>
        <taxon>Coleofasciculaceae</taxon>
        <taxon>Coleofasciculus</taxon>
    </lineage>
</organism>
<dbReference type="InterPro" id="IPR050256">
    <property type="entry name" value="Glycosyltransferase_2"/>
</dbReference>
<dbReference type="GO" id="GO:0016740">
    <property type="term" value="F:transferase activity"/>
    <property type="evidence" value="ECO:0007669"/>
    <property type="project" value="UniProtKB-KW"/>
</dbReference>
<accession>B4W1N1</accession>
<keyword evidence="1" id="KW-0812">Transmembrane</keyword>
<protein>
    <submittedName>
        <fullName evidence="2">Glycosyl transferase, group 2 family protein</fullName>
    </submittedName>
</protein>
<keyword evidence="3" id="KW-1185">Reference proteome</keyword>
<sequence length="406" mass="44486">MVTNQPLFLLIQIILLAIALALLIPIATLLIECMAAFFLPRRDKQEKPAPRPKVTILIPAHNEASDITATLKTILPQLTDSDRLIVIADNCTDNTAEVVRQVGATAIERENPDLRGKGYALDYGLRCIETKPPDVLVFVDADCQVSPGSIDKIARLAAASERPVQATYLMTQPDNPGVNDLISTLSLRVKNLVRPVGLTRLGLPCLLMGSGMALPWSLMSKISLAGCKTVDDMQLAVDLAIAGHPPLFCQDAHVQGRLMKDKAAKSQKARWEHGHLEMLFTEVPRLLKEFISQRRWDLFALALELAVPPLSLLLLIWAAATGGAFVAAVLGVSWIPGMVLGLEGLLILISVIGSWAKFCRADIPGRTLLAVPFYILWKVSLYPAFLIKPQSRWLKTERDTVDVTES</sequence>
<dbReference type="EMBL" id="DS989868">
    <property type="protein sequence ID" value="EDX71935.1"/>
    <property type="molecule type" value="Genomic_DNA"/>
</dbReference>
<dbReference type="Gene3D" id="3.90.550.10">
    <property type="entry name" value="Spore Coat Polysaccharide Biosynthesis Protein SpsA, Chain A"/>
    <property type="match status" value="1"/>
</dbReference>
<evidence type="ECO:0000256" key="1">
    <source>
        <dbReference type="SAM" id="Phobius"/>
    </source>
</evidence>
<keyword evidence="1" id="KW-0472">Membrane</keyword>
<feature type="transmembrane region" description="Helical" evidence="1">
    <location>
        <begin position="332"/>
        <end position="356"/>
    </location>
</feature>
<feature type="transmembrane region" description="Helical" evidence="1">
    <location>
        <begin position="368"/>
        <end position="387"/>
    </location>
</feature>